<comment type="caution">
    <text evidence="1">The sequence shown here is derived from an EMBL/GenBank/DDBJ whole genome shotgun (WGS) entry which is preliminary data.</text>
</comment>
<name>A0ABV7XD31_9SPHN</name>
<protein>
    <recommendedName>
        <fullName evidence="3">DUF2188 domain-containing protein</fullName>
    </recommendedName>
</protein>
<keyword evidence="2" id="KW-1185">Reference proteome</keyword>
<organism evidence="1 2">
    <name type="scientific">Sphingoaurantiacus capsulatus</name>
    <dbReference type="NCBI Taxonomy" id="1771310"/>
    <lineage>
        <taxon>Bacteria</taxon>
        <taxon>Pseudomonadati</taxon>
        <taxon>Pseudomonadota</taxon>
        <taxon>Alphaproteobacteria</taxon>
        <taxon>Sphingomonadales</taxon>
        <taxon>Sphingosinicellaceae</taxon>
        <taxon>Sphingoaurantiacus</taxon>
    </lineage>
</organism>
<evidence type="ECO:0000313" key="1">
    <source>
        <dbReference type="EMBL" id="MFC3714076.1"/>
    </source>
</evidence>
<evidence type="ECO:0000313" key="2">
    <source>
        <dbReference type="Proteomes" id="UP001595615"/>
    </source>
</evidence>
<dbReference type="EMBL" id="JBHRXV010000011">
    <property type="protein sequence ID" value="MFC3714076.1"/>
    <property type="molecule type" value="Genomic_DNA"/>
</dbReference>
<evidence type="ECO:0008006" key="3">
    <source>
        <dbReference type="Google" id="ProtNLM"/>
    </source>
</evidence>
<dbReference type="RefSeq" id="WP_380863177.1">
    <property type="nucleotide sequence ID" value="NZ_JBHRXV010000011.1"/>
</dbReference>
<sequence>MGYYSPPTAYQDDPNILLIGQDFDGHWIVQENHGLAEGCFTTREAAVRYAEAERAHFPGALVVLTPARLSMAYGHDA</sequence>
<proteinExistence type="predicted"/>
<gene>
    <name evidence="1" type="ORF">ACFOMD_16010</name>
</gene>
<reference evidence="2" key="1">
    <citation type="journal article" date="2019" name="Int. J. Syst. Evol. Microbiol.">
        <title>The Global Catalogue of Microorganisms (GCM) 10K type strain sequencing project: providing services to taxonomists for standard genome sequencing and annotation.</title>
        <authorList>
            <consortium name="The Broad Institute Genomics Platform"/>
            <consortium name="The Broad Institute Genome Sequencing Center for Infectious Disease"/>
            <person name="Wu L."/>
            <person name="Ma J."/>
        </authorList>
    </citation>
    <scope>NUCLEOTIDE SEQUENCE [LARGE SCALE GENOMIC DNA]</scope>
    <source>
        <strain evidence="2">KCTC 42644</strain>
    </source>
</reference>
<dbReference type="Proteomes" id="UP001595615">
    <property type="component" value="Unassembled WGS sequence"/>
</dbReference>
<accession>A0ABV7XD31</accession>